<dbReference type="Proteomes" id="UP000814128">
    <property type="component" value="Unassembled WGS sequence"/>
</dbReference>
<reference evidence="1" key="2">
    <citation type="journal article" date="2022" name="New Phytol.">
        <title>Evolutionary transition to the ectomycorrhizal habit in the genomes of a hyperdiverse lineage of mushroom-forming fungi.</title>
        <authorList>
            <person name="Looney B."/>
            <person name="Miyauchi S."/>
            <person name="Morin E."/>
            <person name="Drula E."/>
            <person name="Courty P.E."/>
            <person name="Kohler A."/>
            <person name="Kuo A."/>
            <person name="LaButti K."/>
            <person name="Pangilinan J."/>
            <person name="Lipzen A."/>
            <person name="Riley R."/>
            <person name="Andreopoulos W."/>
            <person name="He G."/>
            <person name="Johnson J."/>
            <person name="Nolan M."/>
            <person name="Tritt A."/>
            <person name="Barry K.W."/>
            <person name="Grigoriev I.V."/>
            <person name="Nagy L.G."/>
            <person name="Hibbett D."/>
            <person name="Henrissat B."/>
            <person name="Matheny P.B."/>
            <person name="Labbe J."/>
            <person name="Martin F.M."/>
        </authorList>
    </citation>
    <scope>NUCLEOTIDE SEQUENCE</scope>
    <source>
        <strain evidence="1">EC-137</strain>
    </source>
</reference>
<protein>
    <submittedName>
        <fullName evidence="1">Uncharacterized protein</fullName>
    </submittedName>
</protein>
<keyword evidence="2" id="KW-1185">Reference proteome</keyword>
<evidence type="ECO:0000313" key="2">
    <source>
        <dbReference type="Proteomes" id="UP000814128"/>
    </source>
</evidence>
<comment type="caution">
    <text evidence="1">The sequence shown here is derived from an EMBL/GenBank/DDBJ whole genome shotgun (WGS) entry which is preliminary data.</text>
</comment>
<proteinExistence type="predicted"/>
<name>A0ACB8QWL8_9AGAM</name>
<gene>
    <name evidence="1" type="ORF">K488DRAFT_42113</name>
</gene>
<dbReference type="EMBL" id="MU273477">
    <property type="protein sequence ID" value="KAI0035918.1"/>
    <property type="molecule type" value="Genomic_DNA"/>
</dbReference>
<sequence length="207" mass="22285">MTDAIELDILHRSRAPASEDAPGCDSIVPSLEDNSRDSAAASWSWFTAGVLALWASVLILFPRFLLFAADESQPLTPLEAFLSLHFGIYLASLSVGTLFNIPAVEPVPAREQSDPPRHPLILSLSLASLLSAFLAYNTAGVGALSVLYAFSTGFVGVFGFWVITFSGTAAFSAKTGADKHTSAFIFGNKASASMQKKKWRKEQKARR</sequence>
<reference evidence="1" key="1">
    <citation type="submission" date="2021-02" db="EMBL/GenBank/DDBJ databases">
        <authorList>
            <consortium name="DOE Joint Genome Institute"/>
            <person name="Ahrendt S."/>
            <person name="Looney B.P."/>
            <person name="Miyauchi S."/>
            <person name="Morin E."/>
            <person name="Drula E."/>
            <person name="Courty P.E."/>
            <person name="Chicoki N."/>
            <person name="Fauchery L."/>
            <person name="Kohler A."/>
            <person name="Kuo A."/>
            <person name="Labutti K."/>
            <person name="Pangilinan J."/>
            <person name="Lipzen A."/>
            <person name="Riley R."/>
            <person name="Andreopoulos W."/>
            <person name="He G."/>
            <person name="Johnson J."/>
            <person name="Barry K.W."/>
            <person name="Grigoriev I.V."/>
            <person name="Nagy L."/>
            <person name="Hibbett D."/>
            <person name="Henrissat B."/>
            <person name="Matheny P.B."/>
            <person name="Labbe J."/>
            <person name="Martin F."/>
        </authorList>
    </citation>
    <scope>NUCLEOTIDE SEQUENCE</scope>
    <source>
        <strain evidence="1">EC-137</strain>
    </source>
</reference>
<accession>A0ACB8QWL8</accession>
<evidence type="ECO:0000313" key="1">
    <source>
        <dbReference type="EMBL" id="KAI0035918.1"/>
    </source>
</evidence>
<organism evidence="1 2">
    <name type="scientific">Vararia minispora EC-137</name>
    <dbReference type="NCBI Taxonomy" id="1314806"/>
    <lineage>
        <taxon>Eukaryota</taxon>
        <taxon>Fungi</taxon>
        <taxon>Dikarya</taxon>
        <taxon>Basidiomycota</taxon>
        <taxon>Agaricomycotina</taxon>
        <taxon>Agaricomycetes</taxon>
        <taxon>Russulales</taxon>
        <taxon>Lachnocladiaceae</taxon>
        <taxon>Vararia</taxon>
    </lineage>
</organism>